<gene>
    <name evidence="8" type="ORF">RNJ44_04645</name>
</gene>
<dbReference type="PANTHER" id="PTHR24348">
    <property type="entry name" value="SERINE/THREONINE-PROTEIN KINASE UNC-51-RELATED"/>
    <property type="match status" value="1"/>
</dbReference>
<dbReference type="InterPro" id="IPR008271">
    <property type="entry name" value="Ser/Thr_kinase_AS"/>
</dbReference>
<dbReference type="InterPro" id="IPR011009">
    <property type="entry name" value="Kinase-like_dom_sf"/>
</dbReference>
<evidence type="ECO:0000256" key="5">
    <source>
        <dbReference type="ARBA" id="ARBA00022840"/>
    </source>
</evidence>
<dbReference type="InterPro" id="IPR045269">
    <property type="entry name" value="Atg1-like"/>
</dbReference>
<dbReference type="Gene3D" id="1.10.510.10">
    <property type="entry name" value="Transferase(Phosphotransferase) domain 1"/>
    <property type="match status" value="1"/>
</dbReference>
<reference evidence="8 9" key="1">
    <citation type="submission" date="2024-05" db="EMBL/GenBank/DDBJ databases">
        <title>Long read based assembly of the Candida bracarensis genome reveals expanded adhesin content.</title>
        <authorList>
            <person name="Marcet-Houben M."/>
            <person name="Ksiezopolska E."/>
            <person name="Gabaldon T."/>
        </authorList>
    </citation>
    <scope>NUCLEOTIDE SEQUENCE [LARGE SCALE GENOMIC DNA]</scope>
    <source>
        <strain evidence="8 9">CBM6</strain>
    </source>
</reference>
<dbReference type="EC" id="2.7.11.1" evidence="1"/>
<dbReference type="InterPro" id="IPR000719">
    <property type="entry name" value="Prot_kinase_dom"/>
</dbReference>
<evidence type="ECO:0000313" key="9">
    <source>
        <dbReference type="Proteomes" id="UP001623330"/>
    </source>
</evidence>
<keyword evidence="2" id="KW-0808">Transferase</keyword>
<evidence type="ECO:0000313" key="8">
    <source>
        <dbReference type="EMBL" id="KAL3232729.1"/>
    </source>
</evidence>
<organism evidence="8 9">
    <name type="scientific">Nakaseomyces bracarensis</name>
    <dbReference type="NCBI Taxonomy" id="273131"/>
    <lineage>
        <taxon>Eukaryota</taxon>
        <taxon>Fungi</taxon>
        <taxon>Dikarya</taxon>
        <taxon>Ascomycota</taxon>
        <taxon>Saccharomycotina</taxon>
        <taxon>Saccharomycetes</taxon>
        <taxon>Saccharomycetales</taxon>
        <taxon>Saccharomycetaceae</taxon>
        <taxon>Nakaseomyces</taxon>
    </lineage>
</organism>
<evidence type="ECO:0000256" key="2">
    <source>
        <dbReference type="ARBA" id="ARBA00022679"/>
    </source>
</evidence>
<feature type="domain" description="Protein kinase" evidence="7">
    <location>
        <begin position="47"/>
        <end position="332"/>
    </location>
</feature>
<evidence type="ECO:0000256" key="3">
    <source>
        <dbReference type="ARBA" id="ARBA00022741"/>
    </source>
</evidence>
<dbReference type="SUPFAM" id="SSF56112">
    <property type="entry name" value="Protein kinase-like (PK-like)"/>
    <property type="match status" value="1"/>
</dbReference>
<keyword evidence="4" id="KW-0418">Kinase</keyword>
<dbReference type="PANTHER" id="PTHR24348:SF22">
    <property type="entry name" value="NON-SPECIFIC SERINE_THREONINE PROTEIN KINASE"/>
    <property type="match status" value="1"/>
</dbReference>
<feature type="region of interest" description="Disordered" evidence="6">
    <location>
        <begin position="1"/>
        <end position="29"/>
    </location>
</feature>
<evidence type="ECO:0000256" key="4">
    <source>
        <dbReference type="ARBA" id="ARBA00022777"/>
    </source>
</evidence>
<evidence type="ECO:0000256" key="6">
    <source>
        <dbReference type="SAM" id="MobiDB-lite"/>
    </source>
</evidence>
<keyword evidence="5" id="KW-0067">ATP-binding</keyword>
<dbReference type="Pfam" id="PF00069">
    <property type="entry name" value="Pkinase"/>
    <property type="match status" value="1"/>
</dbReference>
<proteinExistence type="predicted"/>
<dbReference type="PROSITE" id="PS50011">
    <property type="entry name" value="PROTEIN_KINASE_DOM"/>
    <property type="match status" value="1"/>
</dbReference>
<keyword evidence="3" id="KW-0547">Nucleotide-binding</keyword>
<evidence type="ECO:0000259" key="7">
    <source>
        <dbReference type="PROSITE" id="PS50011"/>
    </source>
</evidence>
<dbReference type="SMART" id="SM00220">
    <property type="entry name" value="S_TKc"/>
    <property type="match status" value="1"/>
</dbReference>
<evidence type="ECO:0000256" key="1">
    <source>
        <dbReference type="ARBA" id="ARBA00012513"/>
    </source>
</evidence>
<comment type="caution">
    <text evidence="8">The sequence shown here is derived from an EMBL/GenBank/DDBJ whole genome shotgun (WGS) entry which is preliminary data.</text>
</comment>
<protein>
    <recommendedName>
        <fullName evidence="1">non-specific serine/threonine protein kinase</fullName>
        <ecNumber evidence="1">2.7.11.1</ecNumber>
    </recommendedName>
</protein>
<name>A0ABR4NVG9_9SACH</name>
<keyword evidence="9" id="KW-1185">Reference proteome</keyword>
<dbReference type="EMBL" id="JBEVYD010000005">
    <property type="protein sequence ID" value="KAL3232729.1"/>
    <property type="molecule type" value="Genomic_DNA"/>
</dbReference>
<dbReference type="Proteomes" id="UP001623330">
    <property type="component" value="Unassembled WGS sequence"/>
</dbReference>
<sequence length="358" mass="41177">MNSWLSKITSRNNSNSRSANKKPHERQATTWSTIGSRFKTSTKSVNNTQLTFNGSGKSDTLFKEVRIAKGTTCDVVVTMDQKLGKLVTKKIYTTDRDPSKDYRESMAKVLLNEYEVLIKLKNAKFIVDAYDINIPKKTITMEFLPFSLSRVLYMDLYPTLEERKCYFNQICLAVEYLHSHGVIHRDLKLENIMITDNACHIKLVDFGVAVITNGNSTLTDCKGMCGTEALMAPEVLSSIDYKGQPADCWSLGIIMYQMFNIVRNAGRWKPDYPWSAARKSDQIFKKYIENNESIIVDNIEDDKDIIELIIQFLKIDTTERRTMQNISNTNFINNTKNLTHNHDRTLRVCNNIFDVRKM</sequence>
<dbReference type="PROSITE" id="PS00108">
    <property type="entry name" value="PROTEIN_KINASE_ST"/>
    <property type="match status" value="1"/>
</dbReference>
<accession>A0ABR4NVG9</accession>